<name>U9U571_RHIID</name>
<proteinExistence type="predicted"/>
<dbReference type="HOGENOM" id="CLU_3033518_0_0_1"/>
<evidence type="ECO:0000313" key="1">
    <source>
        <dbReference type="EMBL" id="ESA14847.1"/>
    </source>
</evidence>
<dbReference type="EMBL" id="KI282521">
    <property type="protein sequence ID" value="ESA14847.1"/>
    <property type="molecule type" value="Genomic_DNA"/>
</dbReference>
<accession>U9U571</accession>
<gene>
    <name evidence="1" type="ORF">GLOINDRAFT_168284</name>
</gene>
<protein>
    <submittedName>
        <fullName evidence="1">Uncharacterized protein</fullName>
    </submittedName>
</protein>
<dbReference type="AlphaFoldDB" id="U9U571"/>
<organism evidence="1">
    <name type="scientific">Rhizophagus irregularis (strain DAOM 181602 / DAOM 197198 / MUCL 43194)</name>
    <name type="common">Arbuscular mycorrhizal fungus</name>
    <name type="synonym">Glomus intraradices</name>
    <dbReference type="NCBI Taxonomy" id="747089"/>
    <lineage>
        <taxon>Eukaryota</taxon>
        <taxon>Fungi</taxon>
        <taxon>Fungi incertae sedis</taxon>
        <taxon>Mucoromycota</taxon>
        <taxon>Glomeromycotina</taxon>
        <taxon>Glomeromycetes</taxon>
        <taxon>Glomerales</taxon>
        <taxon>Glomeraceae</taxon>
        <taxon>Rhizophagus</taxon>
    </lineage>
</organism>
<reference evidence="1" key="1">
    <citation type="submission" date="2013-07" db="EMBL/GenBank/DDBJ databases">
        <title>The genome of an arbuscular mycorrhizal fungus provides insights into the evolution of the oldest plant symbiosis.</title>
        <authorList>
            <consortium name="DOE Joint Genome Institute"/>
            <person name="Tisserant E."/>
            <person name="Malbreil M."/>
            <person name="Kuo A."/>
            <person name="Kohler A."/>
            <person name="Symeonidi A."/>
            <person name="Balestrini R."/>
            <person name="Charron P."/>
            <person name="Duensing N."/>
            <person name="Frei-dit-Frey N."/>
            <person name="Gianinazzi-Pearson V."/>
            <person name="Gilbert B."/>
            <person name="Handa Y."/>
            <person name="Hijri M."/>
            <person name="Kaul R."/>
            <person name="Kawaguchi M."/>
            <person name="Krajinski F."/>
            <person name="Lammers P."/>
            <person name="Lapierre D."/>
            <person name="Masclaux F.G."/>
            <person name="Murat C."/>
            <person name="Morin E."/>
            <person name="Ndikumana S."/>
            <person name="Pagni M."/>
            <person name="Petitpierre D."/>
            <person name="Requena N."/>
            <person name="Rosikiewicz P."/>
            <person name="Riley R."/>
            <person name="Saito K."/>
            <person name="San Clemente H."/>
            <person name="Shapiro H."/>
            <person name="van Tuinen D."/>
            <person name="Becard G."/>
            <person name="Bonfante P."/>
            <person name="Paszkowski U."/>
            <person name="Shachar-Hill Y."/>
            <person name="Young J.P."/>
            <person name="Sanders I.R."/>
            <person name="Henrissat B."/>
            <person name="Rensing S.A."/>
            <person name="Grigoriev I.V."/>
            <person name="Corradi N."/>
            <person name="Roux C."/>
            <person name="Martin F."/>
        </authorList>
    </citation>
    <scope>NUCLEOTIDE SEQUENCE</scope>
    <source>
        <strain evidence="1">DAOM 197198</strain>
    </source>
</reference>
<sequence>MREIFLKLKMFIDASFFCIFKDSCLRLLDTVILDFVIGLIGHGFLDNNTNCKLSG</sequence>